<dbReference type="AlphaFoldDB" id="A0A836CT50"/>
<reference evidence="1 2" key="1">
    <citation type="submission" date="2020-12" db="EMBL/GenBank/DDBJ databases">
        <title>De novo assembly of Tibetan sheep genome.</title>
        <authorList>
            <person name="Li X."/>
        </authorList>
    </citation>
    <scope>NUCLEOTIDE SEQUENCE [LARGE SCALE GENOMIC DNA]</scope>
    <source>
        <tissue evidence="1">Heart</tissue>
    </source>
</reference>
<protein>
    <submittedName>
        <fullName evidence="1">Uncharacterized protein</fullName>
    </submittedName>
</protein>
<sequence>MPSGAFGCQCSEIWTWKALDQRQPESELEKVSPEGPCFFVYDLAECKMQMETEAAARCDPRQVWGLAELTPSWPKKASMMPKRASSPPNQIRSRRDHGVCVMENGDVSYQEGSGKRCPEPGEIAAGGRRPPECFLLWPPDRWEHGLLTSGPLQTKSPSTSVSSILASESGGISPVTAYTAAY</sequence>
<organism evidence="1 2">
    <name type="scientific">Ovis aries</name>
    <name type="common">Sheep</name>
    <dbReference type="NCBI Taxonomy" id="9940"/>
    <lineage>
        <taxon>Eukaryota</taxon>
        <taxon>Metazoa</taxon>
        <taxon>Chordata</taxon>
        <taxon>Craniata</taxon>
        <taxon>Vertebrata</taxon>
        <taxon>Euteleostomi</taxon>
        <taxon>Mammalia</taxon>
        <taxon>Eutheria</taxon>
        <taxon>Laurasiatheria</taxon>
        <taxon>Artiodactyla</taxon>
        <taxon>Ruminantia</taxon>
        <taxon>Pecora</taxon>
        <taxon>Bovidae</taxon>
        <taxon>Caprinae</taxon>
        <taxon>Ovis</taxon>
    </lineage>
</organism>
<name>A0A836CT50_SHEEP</name>
<comment type="caution">
    <text evidence="1">The sequence shown here is derived from an EMBL/GenBank/DDBJ whole genome shotgun (WGS) entry which is preliminary data.</text>
</comment>
<dbReference type="EMBL" id="JAEMGP010000021">
    <property type="protein sequence ID" value="KAG5196659.1"/>
    <property type="molecule type" value="Genomic_DNA"/>
</dbReference>
<gene>
    <name evidence="1" type="ORF">JEQ12_011345</name>
</gene>
<accession>A0A836CT50</accession>
<proteinExistence type="predicted"/>
<dbReference type="Proteomes" id="UP000664991">
    <property type="component" value="Chromosome 21"/>
</dbReference>
<evidence type="ECO:0000313" key="1">
    <source>
        <dbReference type="EMBL" id="KAG5196659.1"/>
    </source>
</evidence>
<evidence type="ECO:0000313" key="2">
    <source>
        <dbReference type="Proteomes" id="UP000664991"/>
    </source>
</evidence>